<evidence type="ECO:0000256" key="1">
    <source>
        <dbReference type="SAM" id="MobiDB-lite"/>
    </source>
</evidence>
<evidence type="ECO:0000259" key="3">
    <source>
        <dbReference type="Pfam" id="PF20454"/>
    </source>
</evidence>
<evidence type="ECO:0000313" key="4">
    <source>
        <dbReference type="EMBL" id="AKN38794.1"/>
    </source>
</evidence>
<dbReference type="Pfam" id="PF20454">
    <property type="entry name" value="GpA_nuclease"/>
    <property type="match status" value="1"/>
</dbReference>
<dbReference type="InterPro" id="IPR008866">
    <property type="entry name" value="Phage_lambda_GpA-like"/>
</dbReference>
<organism evidence="4">
    <name type="scientific">Enterovibrio sp. FF_113</name>
    <dbReference type="NCBI Taxonomy" id="1660266"/>
    <lineage>
        <taxon>Bacteria</taxon>
        <taxon>Pseudomonadati</taxon>
        <taxon>Pseudomonadota</taxon>
        <taxon>Gammaproteobacteria</taxon>
        <taxon>Vibrionales</taxon>
        <taxon>Vibrionaceae</taxon>
        <taxon>Enterovibrio</taxon>
    </lineage>
</organism>
<dbReference type="AlphaFoldDB" id="A0A0H3ZY53"/>
<reference evidence="4" key="1">
    <citation type="journal article" date="2015" name="MBio">
        <title>Eco-Evolutionary Dynamics of Episomes among Ecologically Cohesive Bacterial Populations.</title>
        <authorList>
            <person name="Xue H."/>
            <person name="Cordero O.X."/>
            <person name="Camas F.M."/>
            <person name="Trimble W."/>
            <person name="Meyer F."/>
            <person name="Guglielmini J."/>
            <person name="Rocha E.P."/>
            <person name="Polz M.F."/>
        </authorList>
    </citation>
    <scope>NUCLEOTIDE SEQUENCE</scope>
    <source>
        <strain evidence="4">FF_113</strain>
    </source>
</reference>
<feature type="region of interest" description="Disordered" evidence="1">
    <location>
        <begin position="667"/>
        <end position="710"/>
    </location>
</feature>
<sequence>MLVPASQLRREVAQIFQAPNRMPVAAAVQKYMRVPLGGGNSVPWDPTLTPYIIEPMNCLTSREYDAVVFVGPARTGKTIGLVDGWVVYTIVCDPSDMLVVQLTEEKAREYSRKRLDRAFRVSPEVASRLSPRGNDNNVHDKIFRAGNYLKLGWPSVNILSSSDYRFAAITDYDRWPDDIDGEGDGYSLTSKRTTTYMSSGMTLVESSPGKDIRDIKWKPTSPHEAPPCTGILSLYNRGDRRRWYWPCPHCGEAFQPNLANMKGYEGIDDLVLASESARIECPHCHEALDPSQKRELNNKAFWLKEGQTWCKETQQKVGEGRRSRLATFWMEGPAAAYQTWSQLVYKLLAAEQEYDRTGSEESLRAVINTDWGLPYLPKSASEQRRSDELVERAEVWERKTVPDGVRFIVAAVDVQGGKNRRFVCQMVGYGENGERWIIDRFNIRSSLRFDDDGVAAQIDPGAFPEDWHILISDVLNKLYPLADGSGRKMRVMAMAVDHGGEDGVSNNAYAFWRHCRKLRLNKRVYLFKGDSQKRQKTINKTFPDNTGRADRKAEARGDVPLYLLQTDQLKDRISSCLTRATPGPNYIHFPRWMGEWFYEELTYEERGQDGKWRKPGKGANEAFDLMCYCHALVMIKGYEKIDWNRPKPWACDWDNNPEVYWPDAVPTATAEIETKPTPKPQAAPKPEPPSSSGGNDWLSGGNSGGRSGWL</sequence>
<proteinExistence type="inferred from homology"/>
<feature type="compositionally biased region" description="Pro residues" evidence="1">
    <location>
        <begin position="677"/>
        <end position="689"/>
    </location>
</feature>
<dbReference type="GO" id="GO:0005524">
    <property type="term" value="F:ATP binding"/>
    <property type="evidence" value="ECO:0007669"/>
    <property type="project" value="InterPro"/>
</dbReference>
<dbReference type="PANTHER" id="PTHR34413">
    <property type="entry name" value="PROPHAGE TAIL FIBER ASSEMBLY PROTEIN HOMOLOG TFAE-RELATED-RELATED"/>
    <property type="match status" value="1"/>
</dbReference>
<evidence type="ECO:0000259" key="2">
    <source>
        <dbReference type="Pfam" id="PF05876"/>
    </source>
</evidence>
<dbReference type="GO" id="GO:0004519">
    <property type="term" value="F:endonuclease activity"/>
    <property type="evidence" value="ECO:0007669"/>
    <property type="project" value="InterPro"/>
</dbReference>
<name>A0A0H3ZY53_9GAMM</name>
<dbReference type="InterPro" id="IPR051220">
    <property type="entry name" value="TFA_Chaperone"/>
</dbReference>
<protein>
    <submittedName>
        <fullName evidence="4">Phage terminase, large subunit</fullName>
    </submittedName>
</protein>
<accession>A0A0H3ZY53</accession>
<dbReference type="PANTHER" id="PTHR34413:SF2">
    <property type="entry name" value="PROPHAGE TAIL FIBER ASSEMBLY PROTEIN HOMOLOG TFAE-RELATED"/>
    <property type="match status" value="1"/>
</dbReference>
<feature type="compositionally biased region" description="Gly residues" evidence="1">
    <location>
        <begin position="701"/>
        <end position="710"/>
    </location>
</feature>
<dbReference type="EMBL" id="KP795616">
    <property type="protein sequence ID" value="AKN38794.1"/>
    <property type="molecule type" value="Genomic_DNA"/>
</dbReference>
<dbReference type="GO" id="GO:0016887">
    <property type="term" value="F:ATP hydrolysis activity"/>
    <property type="evidence" value="ECO:0007669"/>
    <property type="project" value="InterPro"/>
</dbReference>
<feature type="domain" description="Phage terminase large subunit GpA ATPase" evidence="2">
    <location>
        <begin position="40"/>
        <end position="302"/>
    </location>
</feature>
<dbReference type="HAMAP" id="MF_04144">
    <property type="entry name" value="TERL_LAMBDA"/>
    <property type="match status" value="1"/>
</dbReference>
<dbReference type="InterPro" id="IPR046453">
    <property type="entry name" value="GpA_ATPase"/>
</dbReference>
<feature type="domain" description="Terminase large subunit GpA endonuclease" evidence="3">
    <location>
        <begin position="326"/>
        <end position="643"/>
    </location>
</feature>
<dbReference type="Pfam" id="PF05876">
    <property type="entry name" value="GpA_ATPase"/>
    <property type="match status" value="1"/>
</dbReference>
<dbReference type="InterPro" id="IPR046454">
    <property type="entry name" value="GpA_endonuclease"/>
</dbReference>